<feature type="site" description="Electron transfer via tryptophanyl radical" evidence="9">
    <location>
        <position position="393"/>
    </location>
</feature>
<gene>
    <name evidence="12" type="ORF">BJL86_3174</name>
</gene>
<feature type="binding site" evidence="8">
    <location>
        <begin position="383"/>
        <end position="385"/>
    </location>
    <ligand>
        <name>FAD</name>
        <dbReference type="ChEBI" id="CHEBI:57692"/>
    </ligand>
</feature>
<name>A0A173LPS1_9ACTN</name>
<comment type="catalytic activity">
    <reaction evidence="7">
        <text>cyclobutadipyrimidine (in DNA) = 2 pyrimidine residues (in DNA).</text>
        <dbReference type="EC" id="4.1.99.3"/>
    </reaction>
</comment>
<dbReference type="Gene3D" id="3.40.50.620">
    <property type="entry name" value="HUPs"/>
    <property type="match status" value="1"/>
</dbReference>
<evidence type="ECO:0000256" key="2">
    <source>
        <dbReference type="ARBA" id="ARBA00013149"/>
    </source>
</evidence>
<evidence type="ECO:0000256" key="5">
    <source>
        <dbReference type="ARBA" id="ARBA00022827"/>
    </source>
</evidence>
<dbReference type="InterPro" id="IPR018394">
    <property type="entry name" value="DNA_photolyase_1_CS_C"/>
</dbReference>
<proteinExistence type="inferred from homology"/>
<evidence type="ECO:0000256" key="7">
    <source>
        <dbReference type="ARBA" id="ARBA00033999"/>
    </source>
</evidence>
<evidence type="ECO:0000313" key="12">
    <source>
        <dbReference type="EMBL" id="ANI93933.1"/>
    </source>
</evidence>
<organism evidence="12 13">
    <name type="scientific">Dietzia timorensis</name>
    <dbReference type="NCBI Taxonomy" id="499555"/>
    <lineage>
        <taxon>Bacteria</taxon>
        <taxon>Bacillati</taxon>
        <taxon>Actinomycetota</taxon>
        <taxon>Actinomycetes</taxon>
        <taxon>Mycobacteriales</taxon>
        <taxon>Dietziaceae</taxon>
        <taxon>Dietzia</taxon>
    </lineage>
</organism>
<dbReference type="Gene3D" id="1.25.40.80">
    <property type="match status" value="1"/>
</dbReference>
<dbReference type="RefSeq" id="WP_067478902.1">
    <property type="nucleotide sequence ID" value="NZ_CP015961.1"/>
</dbReference>
<evidence type="ECO:0000256" key="10">
    <source>
        <dbReference type="RuleBase" id="RU004182"/>
    </source>
</evidence>
<dbReference type="Pfam" id="PF03441">
    <property type="entry name" value="FAD_binding_7"/>
    <property type="match status" value="1"/>
</dbReference>
<dbReference type="InterPro" id="IPR006050">
    <property type="entry name" value="DNA_photolyase_N"/>
</dbReference>
<accession>A0A173LPS1</accession>
<dbReference type="STRING" id="499555.BJL86_3174"/>
<feature type="binding site" evidence="8">
    <location>
        <begin position="283"/>
        <end position="290"/>
    </location>
    <ligand>
        <name>FAD</name>
        <dbReference type="ChEBI" id="CHEBI:57692"/>
    </ligand>
</feature>
<feature type="domain" description="Photolyase/cryptochrome alpha/beta" evidence="11">
    <location>
        <begin position="10"/>
        <end position="136"/>
    </location>
</feature>
<comment type="cofactor">
    <cofactor evidence="1">
        <name>(6R)-5,10-methylene-5,6,7,8-tetrahydrofolate</name>
        <dbReference type="ChEBI" id="CHEBI:15636"/>
    </cofactor>
</comment>
<comment type="cofactor">
    <cofactor evidence="8">
        <name>FAD</name>
        <dbReference type="ChEBI" id="CHEBI:57692"/>
    </cofactor>
    <text evidence="8">Binds 1 FAD per subunit.</text>
</comment>
<evidence type="ECO:0000256" key="9">
    <source>
        <dbReference type="PIRSR" id="PIRSR602081-2"/>
    </source>
</evidence>
<dbReference type="SUPFAM" id="SSF52425">
    <property type="entry name" value="Cryptochrome/photolyase, N-terminal domain"/>
    <property type="match status" value="1"/>
</dbReference>
<evidence type="ECO:0000256" key="8">
    <source>
        <dbReference type="PIRSR" id="PIRSR602081-1"/>
    </source>
</evidence>
<dbReference type="KEGG" id="dtm:BJL86_3174"/>
<feature type="site" description="Electron transfer via tryptophanyl radical" evidence="9">
    <location>
        <position position="370"/>
    </location>
</feature>
<evidence type="ECO:0000256" key="4">
    <source>
        <dbReference type="ARBA" id="ARBA00022630"/>
    </source>
</evidence>
<keyword evidence="6 10" id="KW-0157">Chromophore</keyword>
<dbReference type="InterPro" id="IPR036134">
    <property type="entry name" value="Crypto/Photolyase_FAD-like_sf"/>
</dbReference>
<dbReference type="PRINTS" id="PR00147">
    <property type="entry name" value="DNAPHOTLYASE"/>
</dbReference>
<dbReference type="GO" id="GO:0071949">
    <property type="term" value="F:FAD binding"/>
    <property type="evidence" value="ECO:0007669"/>
    <property type="project" value="TreeGrafter"/>
</dbReference>
<dbReference type="InterPro" id="IPR036155">
    <property type="entry name" value="Crypto/Photolyase_N_sf"/>
</dbReference>
<evidence type="ECO:0000256" key="6">
    <source>
        <dbReference type="ARBA" id="ARBA00022991"/>
    </source>
</evidence>
<feature type="binding site" evidence="8">
    <location>
        <position position="227"/>
    </location>
    <ligand>
        <name>FAD</name>
        <dbReference type="ChEBI" id="CHEBI:57692"/>
    </ligand>
</feature>
<dbReference type="EMBL" id="CP015961">
    <property type="protein sequence ID" value="ANI93933.1"/>
    <property type="molecule type" value="Genomic_DNA"/>
</dbReference>
<dbReference type="EC" id="4.1.99.3" evidence="2"/>
<dbReference type="InterPro" id="IPR005101">
    <property type="entry name" value="Cryptochr/Photolyase_FAD-bd"/>
</dbReference>
<dbReference type="Gene3D" id="1.10.579.10">
    <property type="entry name" value="DNA Cyclobutane Dipyrimidine Photolyase, subunit A, domain 3"/>
    <property type="match status" value="1"/>
</dbReference>
<dbReference type="PANTHER" id="PTHR11455:SF9">
    <property type="entry name" value="CRYPTOCHROME CIRCADIAN CLOCK 5 ISOFORM X1"/>
    <property type="match status" value="1"/>
</dbReference>
<dbReference type="PROSITE" id="PS00394">
    <property type="entry name" value="DNA_PHOTOLYASES_1_1"/>
    <property type="match status" value="1"/>
</dbReference>
<dbReference type="OrthoDB" id="9772484at2"/>
<keyword evidence="4 8" id="KW-0285">Flavoprotein</keyword>
<keyword evidence="12" id="KW-0456">Lyase</keyword>
<dbReference type="GO" id="GO:0000719">
    <property type="term" value="P:photoreactive repair"/>
    <property type="evidence" value="ECO:0007669"/>
    <property type="project" value="UniProtKB-ARBA"/>
</dbReference>
<dbReference type="GO" id="GO:0003904">
    <property type="term" value="F:deoxyribodipyrimidine photo-lyase activity"/>
    <property type="evidence" value="ECO:0007669"/>
    <property type="project" value="UniProtKB-EC"/>
</dbReference>
<dbReference type="PANTHER" id="PTHR11455">
    <property type="entry name" value="CRYPTOCHROME"/>
    <property type="match status" value="1"/>
</dbReference>
<dbReference type="InterPro" id="IPR002081">
    <property type="entry name" value="Cryptochrome/DNA_photolyase_1"/>
</dbReference>
<keyword evidence="13" id="KW-1185">Reference proteome</keyword>
<reference evidence="12 13" key="1">
    <citation type="submission" date="2016-06" db="EMBL/GenBank/DDBJ databases">
        <title>Complete genome sequence of a saline-alkali tolerant type strain Dietzia timorensis ID05-A0528T.</title>
        <authorList>
            <person name="Wu X."/>
        </authorList>
    </citation>
    <scope>NUCLEOTIDE SEQUENCE [LARGE SCALE GENOMIC DNA]</scope>
    <source>
        <strain evidence="12 13">ID05-A0528</strain>
    </source>
</reference>
<dbReference type="Pfam" id="PF00875">
    <property type="entry name" value="DNA_photolyase"/>
    <property type="match status" value="1"/>
</dbReference>
<feature type="site" description="Electron transfer via tryptophanyl radical" evidence="9">
    <location>
        <position position="314"/>
    </location>
</feature>
<dbReference type="GO" id="GO:0009416">
    <property type="term" value="P:response to light stimulus"/>
    <property type="evidence" value="ECO:0007669"/>
    <property type="project" value="TreeGrafter"/>
</dbReference>
<dbReference type="FunFam" id="1.10.579.10:FF:000003">
    <property type="entry name" value="Deoxyribodipyrimidine photo-lyase"/>
    <property type="match status" value="1"/>
</dbReference>
<sequence>MSSSSEHVPGPAILWFRRDLRLSDHPALAAAAADAGDAGVLAVFVVDPSLTSGAGAARLECLRRALRNLDAELGGNLLLVRGAPSEQIPRLARHLGAQRVHVTGEPTPAGRRRDSDVNKRLAEDGAELVATGTPYAVSPGRVLTGDRAPYKVFTPFRRAWYEHGWPAPADTGPGTAKWLDPATVPGGVRLGEALGATAPEGMEIPDVGERAAQASWASFYDAGLAAYSRERDRPDLDSTSRMSVQLKFGTIHPRTMLADLATLGPSDDLDADLSASRDAFASELAWREFYADVLYNRPDTAHGNVYRVWDDYPWAQGAEADADFEAWASGRTGYPIVDAGMRQLHAQGWMHNRLRMVTASFLTKDLHIDWRRGAKHFMDVLIDGDIASNQHGWQWTAGTGTDASPFFRIFNPITQGKRFDPEGDYVRRWIPELRDIAGPAVHGPFPDGVGDYPPPLVDHQEQRQIALAHYAEHIKGR</sequence>
<feature type="binding site" evidence="8">
    <location>
        <position position="280"/>
    </location>
    <ligand>
        <name>FAD</name>
        <dbReference type="ChEBI" id="CHEBI:57692"/>
    </ligand>
</feature>
<dbReference type="GO" id="GO:0003677">
    <property type="term" value="F:DNA binding"/>
    <property type="evidence" value="ECO:0007669"/>
    <property type="project" value="TreeGrafter"/>
</dbReference>
<evidence type="ECO:0000256" key="3">
    <source>
        <dbReference type="ARBA" id="ARBA00014046"/>
    </source>
</evidence>
<dbReference type="SUPFAM" id="SSF48173">
    <property type="entry name" value="Cryptochrome/photolyase FAD-binding domain"/>
    <property type="match status" value="1"/>
</dbReference>
<dbReference type="PROSITE" id="PS51645">
    <property type="entry name" value="PHR_CRY_ALPHA_BETA"/>
    <property type="match status" value="1"/>
</dbReference>
<dbReference type="Proteomes" id="UP000186104">
    <property type="component" value="Chromosome"/>
</dbReference>
<dbReference type="AlphaFoldDB" id="A0A173LPS1"/>
<dbReference type="PROSITE" id="PS00691">
    <property type="entry name" value="DNA_PHOTOLYASES_1_2"/>
    <property type="match status" value="1"/>
</dbReference>
<dbReference type="InterPro" id="IPR014729">
    <property type="entry name" value="Rossmann-like_a/b/a_fold"/>
</dbReference>
<feature type="binding site" evidence="8">
    <location>
        <begin position="239"/>
        <end position="243"/>
    </location>
    <ligand>
        <name>FAD</name>
        <dbReference type="ChEBI" id="CHEBI:57692"/>
    </ligand>
</feature>
<evidence type="ECO:0000256" key="1">
    <source>
        <dbReference type="ARBA" id="ARBA00001932"/>
    </source>
</evidence>
<evidence type="ECO:0000313" key="13">
    <source>
        <dbReference type="Proteomes" id="UP000186104"/>
    </source>
</evidence>
<evidence type="ECO:0000259" key="11">
    <source>
        <dbReference type="PROSITE" id="PS51645"/>
    </source>
</evidence>
<comment type="similarity">
    <text evidence="10">Belongs to the DNA photolyase family.</text>
</comment>
<keyword evidence="5 8" id="KW-0274">FAD</keyword>
<protein>
    <recommendedName>
        <fullName evidence="3">Deoxyribodipyrimidine photo-lyase</fullName>
        <ecNumber evidence="2">4.1.99.3</ecNumber>
    </recommendedName>
</protein>